<proteinExistence type="predicted"/>
<evidence type="ECO:0000313" key="3">
    <source>
        <dbReference type="Proteomes" id="UP001198220"/>
    </source>
</evidence>
<evidence type="ECO:0000256" key="1">
    <source>
        <dbReference type="SAM" id="Phobius"/>
    </source>
</evidence>
<name>A0AAE3DBX6_9FIRM</name>
<feature type="transmembrane region" description="Helical" evidence="1">
    <location>
        <begin position="12"/>
        <end position="36"/>
    </location>
</feature>
<dbReference type="EMBL" id="JAJEPS010000006">
    <property type="protein sequence ID" value="MCC2126111.1"/>
    <property type="molecule type" value="Genomic_DNA"/>
</dbReference>
<keyword evidence="1" id="KW-0812">Transmembrane</keyword>
<keyword evidence="1" id="KW-1133">Transmembrane helix</keyword>
<reference evidence="2 3" key="1">
    <citation type="submission" date="2021-10" db="EMBL/GenBank/DDBJ databases">
        <title>Anaerobic single-cell dispensing facilitates the cultivation of human gut bacteria.</title>
        <authorList>
            <person name="Afrizal A."/>
        </authorList>
    </citation>
    <scope>NUCLEOTIDE SEQUENCE [LARGE SCALE GENOMIC DNA]</scope>
    <source>
        <strain evidence="2 3">CLA-AA-H276</strain>
    </source>
</reference>
<evidence type="ECO:0000313" key="2">
    <source>
        <dbReference type="EMBL" id="MCC2126111.1"/>
    </source>
</evidence>
<organism evidence="2 3">
    <name type="scientific">Hominiventricola filiformis</name>
    <dbReference type="NCBI Taxonomy" id="2885352"/>
    <lineage>
        <taxon>Bacteria</taxon>
        <taxon>Bacillati</taxon>
        <taxon>Bacillota</taxon>
        <taxon>Clostridia</taxon>
        <taxon>Lachnospirales</taxon>
        <taxon>Lachnospiraceae</taxon>
        <taxon>Hominiventricola</taxon>
    </lineage>
</organism>
<protein>
    <submittedName>
        <fullName evidence="2">Uncharacterized protein</fullName>
    </submittedName>
</protein>
<sequence>MKESMRKPVLFFMDLMVVFLAVILTIELIAIAGFTFPFMETGHRTSAFLRRIQDQEYQKCVEYYYENEANGVEPDEELKECYGVAKYYEAAWQRMRYLASGEQVLAKEAEAGMEAAAEEMGELQPVRERIDEILKQGR</sequence>
<comment type="caution">
    <text evidence="2">The sequence shown here is derived from an EMBL/GenBank/DDBJ whole genome shotgun (WGS) entry which is preliminary data.</text>
</comment>
<keyword evidence="1" id="KW-0472">Membrane</keyword>
<dbReference type="AlphaFoldDB" id="A0AAE3DBX6"/>
<dbReference type="RefSeq" id="WP_308459268.1">
    <property type="nucleotide sequence ID" value="NZ_JAJEPS010000006.1"/>
</dbReference>
<dbReference type="Proteomes" id="UP001198220">
    <property type="component" value="Unassembled WGS sequence"/>
</dbReference>
<accession>A0AAE3DBX6</accession>
<keyword evidence="3" id="KW-1185">Reference proteome</keyword>
<gene>
    <name evidence="2" type="ORF">LKD36_07960</name>
</gene>